<keyword evidence="2 7" id="KW-0820">tRNA-binding</keyword>
<dbReference type="InterPro" id="IPR036416">
    <property type="entry name" value="Pept_tRNA_hydro_sf"/>
</dbReference>
<dbReference type="Proteomes" id="UP000281985">
    <property type="component" value="Unassembled WGS sequence"/>
</dbReference>
<comment type="function">
    <text evidence="7">Hydrolyzes ribosome-free peptidyl-tRNAs (with 1 or more amino acids incorporated), which drop off the ribosome during protein synthesis, or as a result of ribosome stalling.</text>
</comment>
<evidence type="ECO:0000313" key="11">
    <source>
        <dbReference type="Proteomes" id="UP000281985"/>
    </source>
</evidence>
<dbReference type="CDD" id="cd00462">
    <property type="entry name" value="PTH"/>
    <property type="match status" value="1"/>
</dbReference>
<name>A0A3M0GL36_9FLAO</name>
<dbReference type="PROSITE" id="PS01196">
    <property type="entry name" value="PEPT_TRNA_HYDROL_2"/>
    <property type="match status" value="1"/>
</dbReference>
<dbReference type="GO" id="GO:0005737">
    <property type="term" value="C:cytoplasm"/>
    <property type="evidence" value="ECO:0007669"/>
    <property type="project" value="UniProtKB-SubCell"/>
</dbReference>
<feature type="binding site" evidence="7">
    <location>
        <position position="37"/>
    </location>
    <ligand>
        <name>tRNA</name>
        <dbReference type="ChEBI" id="CHEBI:17843"/>
    </ligand>
</feature>
<comment type="similarity">
    <text evidence="5 7 9">Belongs to the PTH family.</text>
</comment>
<evidence type="ECO:0000256" key="2">
    <source>
        <dbReference type="ARBA" id="ARBA00022555"/>
    </source>
</evidence>
<feature type="site" description="Discriminates between blocked and unblocked aminoacyl-tRNA" evidence="7">
    <location>
        <position position="32"/>
    </location>
</feature>
<gene>
    <name evidence="7" type="primary">pth</name>
    <name evidence="10" type="ORF">EAX61_02985</name>
</gene>
<dbReference type="FunFam" id="3.40.50.1470:FF:000001">
    <property type="entry name" value="Peptidyl-tRNA hydrolase"/>
    <property type="match status" value="1"/>
</dbReference>
<dbReference type="GO" id="GO:0072344">
    <property type="term" value="P:rescue of stalled ribosome"/>
    <property type="evidence" value="ECO:0007669"/>
    <property type="project" value="UniProtKB-UniRule"/>
</dbReference>
<feature type="site" description="Stabilizes the basic form of H active site to accept a proton" evidence="7">
    <location>
        <position position="119"/>
    </location>
</feature>
<feature type="binding site" evidence="7">
    <location>
        <position position="94"/>
    </location>
    <ligand>
        <name>tRNA</name>
        <dbReference type="ChEBI" id="CHEBI:17843"/>
    </ligand>
</feature>
<dbReference type="PANTHER" id="PTHR17224:SF1">
    <property type="entry name" value="PEPTIDYL-TRNA HYDROLASE"/>
    <property type="match status" value="1"/>
</dbReference>
<feature type="binding site" evidence="7">
    <location>
        <position position="140"/>
    </location>
    <ligand>
        <name>tRNA</name>
        <dbReference type="ChEBI" id="CHEBI:17843"/>
    </ligand>
</feature>
<keyword evidence="4 7" id="KW-0694">RNA-binding</keyword>
<comment type="catalytic activity">
    <reaction evidence="7 8">
        <text>an N-acyl-L-alpha-aminoacyl-tRNA + H2O = an N-acyl-L-amino acid + a tRNA + H(+)</text>
        <dbReference type="Rhea" id="RHEA:54448"/>
        <dbReference type="Rhea" id="RHEA-COMP:10123"/>
        <dbReference type="Rhea" id="RHEA-COMP:13883"/>
        <dbReference type="ChEBI" id="CHEBI:15377"/>
        <dbReference type="ChEBI" id="CHEBI:15378"/>
        <dbReference type="ChEBI" id="CHEBI:59874"/>
        <dbReference type="ChEBI" id="CHEBI:78442"/>
        <dbReference type="ChEBI" id="CHEBI:138191"/>
        <dbReference type="EC" id="3.1.1.29"/>
    </reaction>
</comment>
<dbReference type="HAMAP" id="MF_00083">
    <property type="entry name" value="Pept_tRNA_hydro_bact"/>
    <property type="match status" value="1"/>
</dbReference>
<dbReference type="EC" id="3.1.1.29" evidence="1 7"/>
<dbReference type="GO" id="GO:0004045">
    <property type="term" value="F:peptidyl-tRNA hydrolase activity"/>
    <property type="evidence" value="ECO:0007669"/>
    <property type="project" value="UniProtKB-UniRule"/>
</dbReference>
<sequence length="215" mass="23969">MLAFFGRIFNRKKPQGPAVDPMKKFLIVGLGNIGPKYENTRHNIGFKVVDAFANLACRQAGAQCEWSTEKLGDIAKIKVKGKTVILLKPNTYMNLSGKAVRYWLQQEKVPLENLLVITDDLNLDFGTIRVKMKGSDGGHNGLKDIQAQLNTTKYNRFRFGISAQFSKGRQVDYVLGEWGTDEEAALPERLDMACEVITSFVSGGITNTMNNYNGK</sequence>
<evidence type="ECO:0000256" key="9">
    <source>
        <dbReference type="RuleBase" id="RU004320"/>
    </source>
</evidence>
<dbReference type="GO" id="GO:0006515">
    <property type="term" value="P:protein quality control for misfolded or incompletely synthesized proteins"/>
    <property type="evidence" value="ECO:0007669"/>
    <property type="project" value="UniProtKB-UniRule"/>
</dbReference>
<comment type="subcellular location">
    <subcellularLocation>
        <location evidence="7">Cytoplasm</location>
    </subcellularLocation>
</comment>
<dbReference type="RefSeq" id="WP_121916175.1">
    <property type="nucleotide sequence ID" value="NZ_REFV01000002.1"/>
</dbReference>
<evidence type="ECO:0000256" key="3">
    <source>
        <dbReference type="ARBA" id="ARBA00022801"/>
    </source>
</evidence>
<dbReference type="OrthoDB" id="9800507at2"/>
<dbReference type="Pfam" id="PF01195">
    <property type="entry name" value="Pept_tRNA_hydro"/>
    <property type="match status" value="1"/>
</dbReference>
<proteinExistence type="inferred from homology"/>
<organism evidence="10 11">
    <name type="scientific">Dokdonia sinensis</name>
    <dbReference type="NCBI Taxonomy" id="2479847"/>
    <lineage>
        <taxon>Bacteria</taxon>
        <taxon>Pseudomonadati</taxon>
        <taxon>Bacteroidota</taxon>
        <taxon>Flavobacteriia</taxon>
        <taxon>Flavobacteriales</taxon>
        <taxon>Flavobacteriaceae</taxon>
        <taxon>Dokdonia</taxon>
    </lineage>
</organism>
<reference evidence="10 11" key="1">
    <citation type="submission" date="2018-10" db="EMBL/GenBank/DDBJ databases">
        <title>Dokdonia luteus sp. nov., isolated from sea water.</title>
        <authorList>
            <person name="Zhou L.Y."/>
            <person name="Du Z.J."/>
        </authorList>
    </citation>
    <scope>NUCLEOTIDE SEQUENCE [LARGE SCALE GENOMIC DNA]</scope>
    <source>
        <strain evidence="10 11">SH27</strain>
    </source>
</reference>
<evidence type="ECO:0000256" key="5">
    <source>
        <dbReference type="ARBA" id="ARBA00038063"/>
    </source>
</evidence>
<evidence type="ECO:0000256" key="4">
    <source>
        <dbReference type="ARBA" id="ARBA00022884"/>
    </source>
</evidence>
<dbReference type="InterPro" id="IPR001328">
    <property type="entry name" value="Pept_tRNA_hydro"/>
</dbReference>
<feature type="binding site" evidence="7">
    <location>
        <position position="92"/>
    </location>
    <ligand>
        <name>tRNA</name>
        <dbReference type="ChEBI" id="CHEBI:17843"/>
    </ligand>
</feature>
<feature type="active site" description="Proton acceptor" evidence="7">
    <location>
        <position position="42"/>
    </location>
</feature>
<evidence type="ECO:0000256" key="8">
    <source>
        <dbReference type="RuleBase" id="RU000673"/>
    </source>
</evidence>
<dbReference type="GO" id="GO:0000049">
    <property type="term" value="F:tRNA binding"/>
    <property type="evidence" value="ECO:0007669"/>
    <property type="project" value="UniProtKB-UniRule"/>
</dbReference>
<evidence type="ECO:0000313" key="10">
    <source>
        <dbReference type="EMBL" id="RMB63372.1"/>
    </source>
</evidence>
<keyword evidence="11" id="KW-1185">Reference proteome</keyword>
<dbReference type="PANTHER" id="PTHR17224">
    <property type="entry name" value="PEPTIDYL-TRNA HYDROLASE"/>
    <property type="match status" value="1"/>
</dbReference>
<comment type="function">
    <text evidence="7">Catalyzes the release of premature peptidyl moieties from peptidyl-tRNA molecules trapped in stalled 50S ribosomal subunits, and thus maintains levels of free tRNAs and 50S ribosomes.</text>
</comment>
<dbReference type="AlphaFoldDB" id="A0A3M0GL36"/>
<keyword evidence="3 7" id="KW-0378">Hydrolase</keyword>
<dbReference type="SUPFAM" id="SSF53178">
    <property type="entry name" value="Peptidyl-tRNA hydrolase-like"/>
    <property type="match status" value="1"/>
</dbReference>
<dbReference type="Gene3D" id="3.40.50.1470">
    <property type="entry name" value="Peptidyl-tRNA hydrolase"/>
    <property type="match status" value="1"/>
</dbReference>
<dbReference type="EMBL" id="REFV01000002">
    <property type="protein sequence ID" value="RMB63372.1"/>
    <property type="molecule type" value="Genomic_DNA"/>
</dbReference>
<keyword evidence="7" id="KW-0963">Cytoplasm</keyword>
<dbReference type="PROSITE" id="PS01195">
    <property type="entry name" value="PEPT_TRNA_HYDROL_1"/>
    <property type="match status" value="1"/>
</dbReference>
<accession>A0A3M0GL36</accession>
<evidence type="ECO:0000256" key="1">
    <source>
        <dbReference type="ARBA" id="ARBA00013260"/>
    </source>
</evidence>
<evidence type="ECO:0000256" key="6">
    <source>
        <dbReference type="ARBA" id="ARBA00050038"/>
    </source>
</evidence>
<protein>
    <recommendedName>
        <fullName evidence="6 7">Peptidyl-tRNA hydrolase</fullName>
        <shortName evidence="7">Pth</shortName>
        <ecNumber evidence="1 7">3.1.1.29</ecNumber>
    </recommendedName>
</protein>
<dbReference type="InterPro" id="IPR018171">
    <property type="entry name" value="Pept_tRNA_hydro_CS"/>
</dbReference>
<dbReference type="NCBIfam" id="TIGR00447">
    <property type="entry name" value="pth"/>
    <property type="match status" value="1"/>
</dbReference>
<comment type="caution">
    <text evidence="10">The sequence shown here is derived from an EMBL/GenBank/DDBJ whole genome shotgun (WGS) entry which is preliminary data.</text>
</comment>
<comment type="subunit">
    <text evidence="7">Monomer.</text>
</comment>
<evidence type="ECO:0000256" key="7">
    <source>
        <dbReference type="HAMAP-Rule" id="MF_00083"/>
    </source>
</evidence>